<reference evidence="1" key="1">
    <citation type="submission" date="2021-10" db="EMBL/GenBank/DDBJ databases">
        <title>De novo Genome Assembly of Clathrus columnatus (Basidiomycota, Fungi) Using Illumina and Nanopore Sequence Data.</title>
        <authorList>
            <person name="Ogiso-Tanaka E."/>
            <person name="Itagaki H."/>
            <person name="Hosoya T."/>
            <person name="Hosaka K."/>
        </authorList>
    </citation>
    <scope>NUCLEOTIDE SEQUENCE</scope>
    <source>
        <strain evidence="1">MO-923</strain>
    </source>
</reference>
<comment type="caution">
    <text evidence="1">The sequence shown here is derived from an EMBL/GenBank/DDBJ whole genome shotgun (WGS) entry which is preliminary data.</text>
</comment>
<dbReference type="AlphaFoldDB" id="A0AAV5AN59"/>
<evidence type="ECO:0000313" key="2">
    <source>
        <dbReference type="Proteomes" id="UP001050691"/>
    </source>
</evidence>
<dbReference type="EMBL" id="BPWL01000011">
    <property type="protein sequence ID" value="GJJ15885.1"/>
    <property type="molecule type" value="Genomic_DNA"/>
</dbReference>
<proteinExistence type="predicted"/>
<evidence type="ECO:0000313" key="1">
    <source>
        <dbReference type="EMBL" id="GJJ15885.1"/>
    </source>
</evidence>
<protein>
    <submittedName>
        <fullName evidence="1">Uncharacterized protein</fullName>
    </submittedName>
</protein>
<gene>
    <name evidence="1" type="ORF">Clacol_010163</name>
</gene>
<keyword evidence="2" id="KW-1185">Reference proteome</keyword>
<organism evidence="1 2">
    <name type="scientific">Clathrus columnatus</name>
    <dbReference type="NCBI Taxonomy" id="1419009"/>
    <lineage>
        <taxon>Eukaryota</taxon>
        <taxon>Fungi</taxon>
        <taxon>Dikarya</taxon>
        <taxon>Basidiomycota</taxon>
        <taxon>Agaricomycotina</taxon>
        <taxon>Agaricomycetes</taxon>
        <taxon>Phallomycetidae</taxon>
        <taxon>Phallales</taxon>
        <taxon>Clathraceae</taxon>
        <taxon>Clathrus</taxon>
    </lineage>
</organism>
<name>A0AAV5AN59_9AGAM</name>
<accession>A0AAV5AN59</accession>
<sequence length="195" mass="21401">MSVPFPSGPYAIVNNENGNINAVSPGPIIPVVAEPEVAIFVISDYKPLAGEDLGFDVHHLVNITKGGQPANLKLAFITGNDVTPSDNGTVAIFDSAVPNVWCIHPSEKYPGKYLIYFSRYGTINHGPCHWHLESSKPGTPVIVNADKDHPINKVLRAHISAGRGASRLADLTQKLDELEEHHHHPDCYWYLRQVN</sequence>
<dbReference type="Proteomes" id="UP001050691">
    <property type="component" value="Unassembled WGS sequence"/>
</dbReference>